<evidence type="ECO:0000256" key="4">
    <source>
        <dbReference type="ARBA" id="ARBA00022490"/>
    </source>
</evidence>
<dbReference type="AlphaFoldDB" id="A0A258HG48"/>
<evidence type="ECO:0000313" key="11">
    <source>
        <dbReference type="EMBL" id="OYX55584.1"/>
    </source>
</evidence>
<proteinExistence type="inferred from homology"/>
<keyword evidence="5" id="KW-0819">tRNA processing</keyword>
<dbReference type="Pfam" id="PF02367">
    <property type="entry name" value="TsaE"/>
    <property type="match status" value="1"/>
</dbReference>
<evidence type="ECO:0000256" key="1">
    <source>
        <dbReference type="ARBA" id="ARBA00004496"/>
    </source>
</evidence>
<evidence type="ECO:0000256" key="6">
    <source>
        <dbReference type="ARBA" id="ARBA00022723"/>
    </source>
</evidence>
<dbReference type="NCBIfam" id="TIGR00150">
    <property type="entry name" value="T6A_YjeE"/>
    <property type="match status" value="1"/>
</dbReference>
<dbReference type="PANTHER" id="PTHR33540">
    <property type="entry name" value="TRNA THREONYLCARBAMOYLADENOSINE BIOSYNTHESIS PROTEIN TSAE"/>
    <property type="match status" value="1"/>
</dbReference>
<comment type="similarity">
    <text evidence="2">Belongs to the TsaE family.</text>
</comment>
<evidence type="ECO:0000256" key="10">
    <source>
        <dbReference type="ARBA" id="ARBA00032441"/>
    </source>
</evidence>
<dbReference type="GO" id="GO:0005524">
    <property type="term" value="F:ATP binding"/>
    <property type="evidence" value="ECO:0007669"/>
    <property type="project" value="UniProtKB-KW"/>
</dbReference>
<accession>A0A258HG48</accession>
<gene>
    <name evidence="11" type="ORF">B7Y86_13080</name>
</gene>
<keyword evidence="6" id="KW-0479">Metal-binding</keyword>
<dbReference type="GO" id="GO:0002949">
    <property type="term" value="P:tRNA threonylcarbamoyladenosine modification"/>
    <property type="evidence" value="ECO:0007669"/>
    <property type="project" value="InterPro"/>
</dbReference>
<sequence>MVGIDLADAEATTALGRAVAPRLEPGEAVLLYGPLGMGKSTLARGLIRALAGEDEDVPSPTFTLVQFYETDPPVAHFDLYRLTRPEEAFEIGLDEALDVGAALIEWPERLGDDPARALGPDRLTIVLEDRGEGRHATVSGAGAWAEKINAVVESLPKSLNV</sequence>
<evidence type="ECO:0000256" key="5">
    <source>
        <dbReference type="ARBA" id="ARBA00022694"/>
    </source>
</evidence>
<dbReference type="GO" id="GO:0046872">
    <property type="term" value="F:metal ion binding"/>
    <property type="evidence" value="ECO:0007669"/>
    <property type="project" value="UniProtKB-KW"/>
</dbReference>
<dbReference type="PANTHER" id="PTHR33540:SF2">
    <property type="entry name" value="TRNA THREONYLCARBAMOYLADENOSINE BIOSYNTHESIS PROTEIN TSAE"/>
    <property type="match status" value="1"/>
</dbReference>
<name>A0A258HG48_9CAUL</name>
<dbReference type="GO" id="GO:0005737">
    <property type="term" value="C:cytoplasm"/>
    <property type="evidence" value="ECO:0007669"/>
    <property type="project" value="UniProtKB-SubCell"/>
</dbReference>
<dbReference type="GO" id="GO:0016740">
    <property type="term" value="F:transferase activity"/>
    <property type="evidence" value="ECO:0007669"/>
    <property type="project" value="UniProtKB-KW"/>
</dbReference>
<keyword evidence="8" id="KW-0067">ATP-binding</keyword>
<dbReference type="InterPro" id="IPR003442">
    <property type="entry name" value="T6A_TsaE"/>
</dbReference>
<organism evidence="11 12">
    <name type="scientific">Brevundimonas subvibrioides</name>
    <dbReference type="NCBI Taxonomy" id="74313"/>
    <lineage>
        <taxon>Bacteria</taxon>
        <taxon>Pseudomonadati</taxon>
        <taxon>Pseudomonadota</taxon>
        <taxon>Alphaproteobacteria</taxon>
        <taxon>Caulobacterales</taxon>
        <taxon>Caulobacteraceae</taxon>
        <taxon>Brevundimonas</taxon>
    </lineage>
</organism>
<evidence type="ECO:0000256" key="8">
    <source>
        <dbReference type="ARBA" id="ARBA00022840"/>
    </source>
</evidence>
<keyword evidence="9" id="KW-0460">Magnesium</keyword>
<keyword evidence="11" id="KW-0808">Transferase</keyword>
<dbReference type="EMBL" id="NCEQ01000013">
    <property type="protein sequence ID" value="OYX55584.1"/>
    <property type="molecule type" value="Genomic_DNA"/>
</dbReference>
<comment type="caution">
    <text evidence="11">The sequence shown here is derived from an EMBL/GenBank/DDBJ whole genome shotgun (WGS) entry which is preliminary data.</text>
</comment>
<keyword evidence="4" id="KW-0963">Cytoplasm</keyword>
<dbReference type="Proteomes" id="UP000216147">
    <property type="component" value="Unassembled WGS sequence"/>
</dbReference>
<evidence type="ECO:0000256" key="2">
    <source>
        <dbReference type="ARBA" id="ARBA00007599"/>
    </source>
</evidence>
<reference evidence="11 12" key="1">
    <citation type="submission" date="2017-03" db="EMBL/GenBank/DDBJ databases">
        <title>Lifting the veil on microbial sulfur biogeochemistry in mining wastewaters.</title>
        <authorList>
            <person name="Kantor R.S."/>
            <person name="Colenbrander Nelson T."/>
            <person name="Marshall S."/>
            <person name="Bennett D."/>
            <person name="Apte S."/>
            <person name="Camacho D."/>
            <person name="Thomas B.C."/>
            <person name="Warren L.A."/>
            <person name="Banfield J.F."/>
        </authorList>
    </citation>
    <scope>NUCLEOTIDE SEQUENCE [LARGE SCALE GENOMIC DNA]</scope>
    <source>
        <strain evidence="11">32-68-21</strain>
    </source>
</reference>
<protein>
    <recommendedName>
        <fullName evidence="3">tRNA threonylcarbamoyladenosine biosynthesis protein TsaE</fullName>
    </recommendedName>
    <alternativeName>
        <fullName evidence="10">t(6)A37 threonylcarbamoyladenosine biosynthesis protein TsaE</fullName>
    </alternativeName>
</protein>
<evidence type="ECO:0000256" key="3">
    <source>
        <dbReference type="ARBA" id="ARBA00019010"/>
    </source>
</evidence>
<comment type="subcellular location">
    <subcellularLocation>
        <location evidence="1">Cytoplasm</location>
    </subcellularLocation>
</comment>
<evidence type="ECO:0000256" key="9">
    <source>
        <dbReference type="ARBA" id="ARBA00022842"/>
    </source>
</evidence>
<keyword evidence="7" id="KW-0547">Nucleotide-binding</keyword>
<evidence type="ECO:0000313" key="12">
    <source>
        <dbReference type="Proteomes" id="UP000216147"/>
    </source>
</evidence>
<dbReference type="InterPro" id="IPR027417">
    <property type="entry name" value="P-loop_NTPase"/>
</dbReference>
<dbReference type="Gene3D" id="3.40.50.300">
    <property type="entry name" value="P-loop containing nucleotide triphosphate hydrolases"/>
    <property type="match status" value="1"/>
</dbReference>
<dbReference type="SUPFAM" id="SSF52540">
    <property type="entry name" value="P-loop containing nucleoside triphosphate hydrolases"/>
    <property type="match status" value="1"/>
</dbReference>
<evidence type="ECO:0000256" key="7">
    <source>
        <dbReference type="ARBA" id="ARBA00022741"/>
    </source>
</evidence>